<accession>A0ABS4FB17</accession>
<name>A0ABS4FB17_9BACL</name>
<evidence type="ECO:0000313" key="1">
    <source>
        <dbReference type="EMBL" id="MBP1893437.1"/>
    </source>
</evidence>
<dbReference type="InterPro" id="IPR011009">
    <property type="entry name" value="Kinase-like_dom_sf"/>
</dbReference>
<dbReference type="InterPro" id="IPR006748">
    <property type="entry name" value="NH2Glyco/OHUrea_AB-resist_kin"/>
</dbReference>
<dbReference type="Proteomes" id="UP000706926">
    <property type="component" value="Unassembled WGS sequence"/>
</dbReference>
<dbReference type="SUPFAM" id="SSF56112">
    <property type="entry name" value="Protein kinase-like (PK-like)"/>
    <property type="match status" value="1"/>
</dbReference>
<evidence type="ECO:0000313" key="2">
    <source>
        <dbReference type="Proteomes" id="UP000706926"/>
    </source>
</evidence>
<dbReference type="Pfam" id="PF04655">
    <property type="entry name" value="APH_6_hur"/>
    <property type="match status" value="1"/>
</dbReference>
<keyword evidence="1" id="KW-0808">Transferase</keyword>
<organism evidence="1 2">
    <name type="scientific">Paenibacillus lactis</name>
    <dbReference type="NCBI Taxonomy" id="228574"/>
    <lineage>
        <taxon>Bacteria</taxon>
        <taxon>Bacillati</taxon>
        <taxon>Bacillota</taxon>
        <taxon>Bacilli</taxon>
        <taxon>Bacillales</taxon>
        <taxon>Paenibacillaceae</taxon>
        <taxon>Paenibacillus</taxon>
    </lineage>
</organism>
<dbReference type="GO" id="GO:0050300">
    <property type="term" value="F:aminoglycoside 6-kinase activity"/>
    <property type="evidence" value="ECO:0007669"/>
    <property type="project" value="UniProtKB-EC"/>
</dbReference>
<keyword evidence="2" id="KW-1185">Reference proteome</keyword>
<dbReference type="EC" id="2.7.1.72" evidence="1"/>
<reference evidence="1 2" key="1">
    <citation type="submission" date="2021-03" db="EMBL/GenBank/DDBJ databases">
        <title>Genomic Encyclopedia of Type Strains, Phase IV (KMG-IV): sequencing the most valuable type-strain genomes for metagenomic binning, comparative biology and taxonomic classification.</title>
        <authorList>
            <person name="Goeker M."/>
        </authorList>
    </citation>
    <scope>NUCLEOTIDE SEQUENCE [LARGE SCALE GENOMIC DNA]</scope>
    <source>
        <strain evidence="1 2">DSM 15596</strain>
    </source>
</reference>
<protein>
    <submittedName>
        <fullName evidence="1">Streptomycin 6-kinase</fullName>
        <ecNumber evidence="1">2.7.1.72</ecNumber>
    </submittedName>
</protein>
<gene>
    <name evidence="1" type="ORF">J2Z18_002539</name>
</gene>
<proteinExistence type="predicted"/>
<comment type="caution">
    <text evidence="1">The sequence shown here is derived from an EMBL/GenBank/DDBJ whole genome shotgun (WGS) entry which is preliminary data.</text>
</comment>
<sequence>MNDYLRKEDRQKIIDCFGKSYYEKLVEHLNIYSSRWKLQDVDFIPSYSMNCVFKCYSEYYGNAVLKIGGSKRAVTAEYHTLREYDGWRLCKVYDADISNGVILEEEIQPGRSLFHGTSRDQRISIFSSLFKDMHIPPQNPGHYPTYKDWVIRSINYISRREDCTDLFPHIEKAQELFSSITEKYARNMLLHGDLHHENILSNHAGEYIIIDPKGVTGDPVFDISRFILNEFNDTFSIDLYLEIEAFISALAKSLHIPCSILKICLYIETTVWLCDELQQGVPIHECSYLIGNILHAKSMLSN</sequence>
<dbReference type="EMBL" id="JAGGKI010000005">
    <property type="protein sequence ID" value="MBP1893437.1"/>
    <property type="molecule type" value="Genomic_DNA"/>
</dbReference>
<dbReference type="Gene3D" id="3.90.1200.10">
    <property type="match status" value="1"/>
</dbReference>
<dbReference type="RefSeq" id="WP_007127834.1">
    <property type="nucleotide sequence ID" value="NZ_BOSA01000005.1"/>
</dbReference>
<dbReference type="GeneID" id="95404531"/>